<dbReference type="Gene3D" id="3.60.21.70">
    <property type="entry name" value="PhoD-like phosphatase"/>
    <property type="match status" value="1"/>
</dbReference>
<evidence type="ECO:0000313" key="3">
    <source>
        <dbReference type="EMBL" id="QHT65756.1"/>
    </source>
</evidence>
<sequence length="557" mass="62833">MKKYPKNCLLKNRSILNALLLLILPLLFLRPCIAQIDTTNISFNHGVASGDPTFNKVILWTRVTTERAGAINVEWAVSKDRSMNTVIKSGKTSTDISKDYTVKVDVSGLAPATTYYYQFKVEKKTSIIGKTKTAPVSAVSILKFAVVSCSNYAEGYFSALGRIADRNNLDAVIHLGDYIYEGTERSFTTRESPSINSKSSLYPAKSRSWWLNYYRERYAISHLDSNLSRAHQQHPFITIWDDHETADNAYANGASGHNPDVDGNWPERKSAAIQAYFEWMPIRGNTSPIYRNLKFGNLMELILLDTRLEGRDKQVYDATSPELMTKDRTMLGNKQKKWFLSNLKSSNAQWKIIANQVIFTLLNVSWTKVGPFSSEGQQLENNLLDYWLGYPLERDSIINFISQNTINNVVMLSASMHCALAADITQAIRNKNGAKEKLTYNPITGQGSIAVEFAAPSITSANFDEKIGASMAHTFESLFNKDLPAPFGFNPNPQVKFIDLDQHGYFILTVSKEQIQADWYFVEDIFNSHSEEKFAEGWLSKSGKNFLQRSTKEANNK</sequence>
<evidence type="ECO:0000313" key="4">
    <source>
        <dbReference type="Proteomes" id="UP000480178"/>
    </source>
</evidence>
<dbReference type="Pfam" id="PF09423">
    <property type="entry name" value="PhoD"/>
    <property type="match status" value="1"/>
</dbReference>
<dbReference type="RefSeq" id="WP_162441835.1">
    <property type="nucleotide sequence ID" value="NZ_CP048222.1"/>
</dbReference>
<dbReference type="EMBL" id="CP048222">
    <property type="protein sequence ID" value="QHT65756.1"/>
    <property type="molecule type" value="Genomic_DNA"/>
</dbReference>
<evidence type="ECO:0000259" key="2">
    <source>
        <dbReference type="Pfam" id="PF16655"/>
    </source>
</evidence>
<dbReference type="InterPro" id="IPR029052">
    <property type="entry name" value="Metallo-depent_PP-like"/>
</dbReference>
<dbReference type="Gene3D" id="2.60.40.380">
    <property type="entry name" value="Purple acid phosphatase-like, N-terminal"/>
    <property type="match status" value="1"/>
</dbReference>
<dbReference type="PANTHER" id="PTHR43606">
    <property type="entry name" value="PHOSPHATASE, PUTATIVE (AFU_ORTHOLOGUE AFUA_6G08710)-RELATED"/>
    <property type="match status" value="1"/>
</dbReference>
<evidence type="ECO:0000259" key="1">
    <source>
        <dbReference type="Pfam" id="PF09423"/>
    </source>
</evidence>
<dbReference type="SUPFAM" id="SSF56300">
    <property type="entry name" value="Metallo-dependent phosphatases"/>
    <property type="match status" value="1"/>
</dbReference>
<dbReference type="InterPro" id="IPR018946">
    <property type="entry name" value="PhoD-like_MPP"/>
</dbReference>
<dbReference type="Pfam" id="PF16655">
    <property type="entry name" value="PhoD_N"/>
    <property type="match status" value="1"/>
</dbReference>
<organism evidence="3 4">
    <name type="scientific">Rhodocytophaga rosea</name>
    <dbReference type="NCBI Taxonomy" id="2704465"/>
    <lineage>
        <taxon>Bacteria</taxon>
        <taxon>Pseudomonadati</taxon>
        <taxon>Bacteroidota</taxon>
        <taxon>Cytophagia</taxon>
        <taxon>Cytophagales</taxon>
        <taxon>Rhodocytophagaceae</taxon>
        <taxon>Rhodocytophaga</taxon>
    </lineage>
</organism>
<proteinExistence type="predicted"/>
<protein>
    <submittedName>
        <fullName evidence="3">Alkaline phosphatase D family protein</fullName>
    </submittedName>
</protein>
<reference evidence="3 4" key="1">
    <citation type="submission" date="2020-01" db="EMBL/GenBank/DDBJ databases">
        <authorList>
            <person name="Kim M.K."/>
        </authorList>
    </citation>
    <scope>NUCLEOTIDE SEQUENCE [LARGE SCALE GENOMIC DNA]</scope>
    <source>
        <strain evidence="3 4">172606-1</strain>
    </source>
</reference>
<feature type="domain" description="PhoD-like phosphatase metallophosphatase" evidence="1">
    <location>
        <begin position="144"/>
        <end position="519"/>
    </location>
</feature>
<gene>
    <name evidence="3" type="ORF">GXP67_03280</name>
</gene>
<dbReference type="InterPro" id="IPR052900">
    <property type="entry name" value="Phospholipid_Metab_Enz"/>
</dbReference>
<keyword evidence="4" id="KW-1185">Reference proteome</keyword>
<name>A0A6C0GCR8_9BACT</name>
<dbReference type="InterPro" id="IPR032093">
    <property type="entry name" value="PhoD_N"/>
</dbReference>
<dbReference type="KEGG" id="rhoz:GXP67_03280"/>
<dbReference type="AlphaFoldDB" id="A0A6C0GCR8"/>
<dbReference type="Proteomes" id="UP000480178">
    <property type="component" value="Chromosome"/>
</dbReference>
<dbReference type="CDD" id="cd07389">
    <property type="entry name" value="MPP_PhoD"/>
    <property type="match status" value="1"/>
</dbReference>
<dbReference type="InterPro" id="IPR038607">
    <property type="entry name" value="PhoD-like_sf"/>
</dbReference>
<dbReference type="PANTHER" id="PTHR43606:SF7">
    <property type="entry name" value="PHOSPHATASE, PUTATIVE (AFU_ORTHOLOGUE AFUA_6G08710)-RELATED"/>
    <property type="match status" value="1"/>
</dbReference>
<accession>A0A6C0GCR8</accession>
<feature type="domain" description="Phospholipase D N-terminal" evidence="2">
    <location>
        <begin position="45"/>
        <end position="133"/>
    </location>
</feature>